<evidence type="ECO:0000313" key="2">
    <source>
        <dbReference type="Proteomes" id="UP000672032"/>
    </source>
</evidence>
<protein>
    <submittedName>
        <fullName evidence="1">Uncharacterized protein</fullName>
    </submittedName>
</protein>
<proteinExistence type="predicted"/>
<dbReference type="Proteomes" id="UP000672032">
    <property type="component" value="Chromosome 1"/>
</dbReference>
<evidence type="ECO:0000313" key="1">
    <source>
        <dbReference type="EMBL" id="QSZ29304.1"/>
    </source>
</evidence>
<reference evidence="1" key="1">
    <citation type="submission" date="2020-10" db="EMBL/GenBank/DDBJ databases">
        <title>Genome Sequence of Monilinia vaccinii-corymbosi Sheds Light on Mummy Berry Disease Infection of Blueberry and Mating Type.</title>
        <authorList>
            <person name="Yow A.G."/>
            <person name="Zhang Y."/>
            <person name="Bansal K."/>
            <person name="Eacker S.M."/>
            <person name="Sullivan S."/>
            <person name="Liachko I."/>
            <person name="Cubeta M.A."/>
            <person name="Rollins J.A."/>
            <person name="Ashrafi H."/>
        </authorList>
    </citation>
    <scope>NUCLEOTIDE SEQUENCE</scope>
    <source>
        <strain evidence="1">RL-1</strain>
    </source>
</reference>
<gene>
    <name evidence="1" type="ORF">DSL72_003817</name>
</gene>
<dbReference type="EMBL" id="CP063405">
    <property type="protein sequence ID" value="QSZ29304.1"/>
    <property type="molecule type" value="Genomic_DNA"/>
</dbReference>
<organism evidence="1 2">
    <name type="scientific">Monilinia vaccinii-corymbosi</name>
    <dbReference type="NCBI Taxonomy" id="61207"/>
    <lineage>
        <taxon>Eukaryota</taxon>
        <taxon>Fungi</taxon>
        <taxon>Dikarya</taxon>
        <taxon>Ascomycota</taxon>
        <taxon>Pezizomycotina</taxon>
        <taxon>Leotiomycetes</taxon>
        <taxon>Helotiales</taxon>
        <taxon>Sclerotiniaceae</taxon>
        <taxon>Monilinia</taxon>
    </lineage>
</organism>
<dbReference type="OrthoDB" id="3474840at2759"/>
<accession>A0A8A3P0M5</accession>
<name>A0A8A3P0M5_9HELO</name>
<dbReference type="AlphaFoldDB" id="A0A8A3P0M5"/>
<keyword evidence="2" id="KW-1185">Reference proteome</keyword>
<sequence length="143" mass="16057">MLGADNIIEITFGVSSIILKMVEIYLMCKQHKSREVDIEHGIHHEPKPIIADPEPVSILPHQHMRSLSAESDQAAKLLSSISHRDVLPTHPYGISSQVPRVQQQVPSQTIQPCPDTMEVTKPSDSTDSHIYYHSRAFLSNELE</sequence>